<feature type="domain" description="AMP-binding enzyme C-terminal" evidence="4">
    <location>
        <begin position="452"/>
        <end position="527"/>
    </location>
</feature>
<dbReference type="RefSeq" id="WP_017208086.1">
    <property type="nucleotide sequence ID" value="NZ_CSWP01000006.1"/>
</dbReference>
<accession>A0A0U0ZNW4</accession>
<keyword evidence="2 5" id="KW-0436">Ligase</keyword>
<dbReference type="EMBL" id="CSWP01000006">
    <property type="protein sequence ID" value="CPV60454.1"/>
    <property type="molecule type" value="Genomic_DNA"/>
</dbReference>
<dbReference type="GO" id="GO:0031956">
    <property type="term" value="F:medium-chain fatty acid-CoA ligase activity"/>
    <property type="evidence" value="ECO:0007669"/>
    <property type="project" value="TreeGrafter"/>
</dbReference>
<dbReference type="GO" id="GO:0006631">
    <property type="term" value="P:fatty acid metabolic process"/>
    <property type="evidence" value="ECO:0007669"/>
    <property type="project" value="TreeGrafter"/>
</dbReference>
<dbReference type="AlphaFoldDB" id="A0A0U0ZNW4"/>
<dbReference type="Pfam" id="PF00501">
    <property type="entry name" value="AMP-binding"/>
    <property type="match status" value="1"/>
</dbReference>
<sequence>MSLLQQLSERKLTESFWLADRSVPLVEYTVGELLTVRAAEFPDREAVVGVCHGEGTLTRLTYCELLDEALKVATALARLVEPGDLVALWAPNVVEWSIIQFGAALAGVVLVALNPVLREPELDYALRHCRPALLLHADASRDYDMAEVAVRVCAKIPGVECISLSDRAIWHSDTIDSAVIRCAPKDPKLPVMLQYTSGTSGRPKAVLLTHHALVNVAKLTMEAVGVGEGAVCVNPLPLFHTAGCVIATLGPLWVRGTAVICEYFVPAAVLMTLCVEAAEVLFYVPAVLDALLVHQRASGHQPPRVSIMLGGASAVSAELIDGASATFRSSVFNVYGQTELASVVTATRPADDRRDRLVSVGRPLPHVDCKITDPGCGGVLELGEVGEICVRGYQQLVSYLHNPEASARILDADGFVRTGDLGSMDERGFLTVVGRLKELIIRGGENIAPADIESIVSQHDRIAEVVAIGLPDKRLGEIAVVVCRITDGSIDGLKASLLEHARAQLAPFKVPARWFVAESFPTTSTGKIQRFAIRDAIENGTLAEL</sequence>
<name>A0A0U0ZNW4_9MYCO</name>
<evidence type="ECO:0000256" key="1">
    <source>
        <dbReference type="ARBA" id="ARBA00006432"/>
    </source>
</evidence>
<evidence type="ECO:0000313" key="6">
    <source>
        <dbReference type="Proteomes" id="UP000045782"/>
    </source>
</evidence>
<proteinExistence type="inferred from homology"/>
<evidence type="ECO:0000259" key="4">
    <source>
        <dbReference type="Pfam" id="PF13193"/>
    </source>
</evidence>
<dbReference type="PANTHER" id="PTHR43201">
    <property type="entry name" value="ACYL-COA SYNTHETASE"/>
    <property type="match status" value="1"/>
</dbReference>
<feature type="domain" description="AMP-dependent synthetase/ligase" evidence="3">
    <location>
        <begin position="36"/>
        <end position="399"/>
    </location>
</feature>
<evidence type="ECO:0000256" key="2">
    <source>
        <dbReference type="ARBA" id="ARBA00022598"/>
    </source>
</evidence>
<comment type="similarity">
    <text evidence="1">Belongs to the ATP-dependent AMP-binding enzyme family.</text>
</comment>
<dbReference type="Pfam" id="PF13193">
    <property type="entry name" value="AMP-binding_C"/>
    <property type="match status" value="1"/>
</dbReference>
<dbReference type="EC" id="6.2.1.-" evidence="5"/>
<gene>
    <name evidence="5" type="primary">fadK_6</name>
    <name evidence="5" type="ORF">ERS075579_03239</name>
</gene>
<dbReference type="InterPro" id="IPR045851">
    <property type="entry name" value="AMP-bd_C_sf"/>
</dbReference>
<dbReference type="InterPro" id="IPR020845">
    <property type="entry name" value="AMP-binding_CS"/>
</dbReference>
<evidence type="ECO:0000259" key="3">
    <source>
        <dbReference type="Pfam" id="PF00501"/>
    </source>
</evidence>
<dbReference type="SUPFAM" id="SSF56801">
    <property type="entry name" value="Acetyl-CoA synthetase-like"/>
    <property type="match status" value="1"/>
</dbReference>
<reference evidence="5 6" key="1">
    <citation type="submission" date="2015-03" db="EMBL/GenBank/DDBJ databases">
        <authorList>
            <person name="Murphy D."/>
        </authorList>
    </citation>
    <scope>NUCLEOTIDE SEQUENCE [LARGE SCALE GENOMIC DNA]</scope>
    <source>
        <strain evidence="5 6">PAP088</strain>
    </source>
</reference>
<organism evidence="5 6">
    <name type="scientific">Mycobacteroides abscessus</name>
    <dbReference type="NCBI Taxonomy" id="36809"/>
    <lineage>
        <taxon>Bacteria</taxon>
        <taxon>Bacillati</taxon>
        <taxon>Actinomycetota</taxon>
        <taxon>Actinomycetes</taxon>
        <taxon>Mycobacteriales</taxon>
        <taxon>Mycobacteriaceae</taxon>
        <taxon>Mycobacteroides</taxon>
    </lineage>
</organism>
<dbReference type="PROSITE" id="PS00455">
    <property type="entry name" value="AMP_BINDING"/>
    <property type="match status" value="1"/>
</dbReference>
<dbReference type="InterPro" id="IPR000873">
    <property type="entry name" value="AMP-dep_synth/lig_dom"/>
</dbReference>
<protein>
    <submittedName>
        <fullName evidence="5">Long chain fatty acid-CoA ligase</fullName>
        <ecNumber evidence="5">6.2.1.-</ecNumber>
    </submittedName>
</protein>
<dbReference type="Proteomes" id="UP000045782">
    <property type="component" value="Unassembled WGS sequence"/>
</dbReference>
<dbReference type="Gene3D" id="3.40.50.12780">
    <property type="entry name" value="N-terminal domain of ligase-like"/>
    <property type="match status" value="1"/>
</dbReference>
<dbReference type="InterPro" id="IPR025110">
    <property type="entry name" value="AMP-bd_C"/>
</dbReference>
<dbReference type="PANTHER" id="PTHR43201:SF5">
    <property type="entry name" value="MEDIUM-CHAIN ACYL-COA LIGASE ACSF2, MITOCHONDRIAL"/>
    <property type="match status" value="1"/>
</dbReference>
<evidence type="ECO:0000313" key="5">
    <source>
        <dbReference type="EMBL" id="CPV60454.1"/>
    </source>
</evidence>
<dbReference type="Gene3D" id="3.30.300.30">
    <property type="match status" value="1"/>
</dbReference>
<dbReference type="InterPro" id="IPR042099">
    <property type="entry name" value="ANL_N_sf"/>
</dbReference>